<keyword evidence="7" id="KW-1185">Reference proteome</keyword>
<sequence>MQLSLRAMRYVRTAMIRGSISEAASELYIAASAVSAALDQAEAAFGMTLVTRARAKGIFPTAAGRVILQRIDDLLERYDAMLVEGSDMQSSLTGQLKLGYYAPTAPAFLPRILSPLVTANPELSLVLEECDNPEAQSGLLDGSYDAIVFVADAPLPQIDVTPLIHAPCYCLCSSGHPFAGRASVTMLEVAAEPLVILDRPVATSYYRELLERAGQPIKIAASANSLEMVRAMVGAGLGCSILNMRPSTACSYAGDNLAAVPIADVSSGLTLSLGVTPGPGRRVVQVFADACVAYFATAEGLEHVVMA</sequence>
<dbReference type="SUPFAM" id="SSF46785">
    <property type="entry name" value="Winged helix' DNA-binding domain"/>
    <property type="match status" value="1"/>
</dbReference>
<accession>A0A2Z2P2N3</accession>
<comment type="similarity">
    <text evidence="1">Belongs to the LysR transcriptional regulatory family.</text>
</comment>
<dbReference type="AlphaFoldDB" id="A0A2Z2P2N3"/>
<evidence type="ECO:0000256" key="1">
    <source>
        <dbReference type="ARBA" id="ARBA00009437"/>
    </source>
</evidence>
<protein>
    <submittedName>
        <fullName evidence="6">HTH-type transcriptional activator CmpR</fullName>
    </submittedName>
</protein>
<dbReference type="PANTHER" id="PTHR30346">
    <property type="entry name" value="TRANSCRIPTIONAL DUAL REGULATOR HCAR-RELATED"/>
    <property type="match status" value="1"/>
</dbReference>
<dbReference type="EMBL" id="CP018632">
    <property type="protein sequence ID" value="ASJ73964.1"/>
    <property type="molecule type" value="Genomic_DNA"/>
</dbReference>
<dbReference type="PROSITE" id="PS50931">
    <property type="entry name" value="HTH_LYSR"/>
    <property type="match status" value="1"/>
</dbReference>
<dbReference type="InterPro" id="IPR005119">
    <property type="entry name" value="LysR_subst-bd"/>
</dbReference>
<dbReference type="Pfam" id="PF03466">
    <property type="entry name" value="LysR_substrate"/>
    <property type="match status" value="1"/>
</dbReference>
<dbReference type="GO" id="GO:0032993">
    <property type="term" value="C:protein-DNA complex"/>
    <property type="evidence" value="ECO:0007669"/>
    <property type="project" value="TreeGrafter"/>
</dbReference>
<evidence type="ECO:0000313" key="7">
    <source>
        <dbReference type="Proteomes" id="UP000250079"/>
    </source>
</evidence>
<feature type="domain" description="HTH lysR-type" evidence="5">
    <location>
        <begin position="3"/>
        <end position="61"/>
    </location>
</feature>
<evidence type="ECO:0000313" key="6">
    <source>
        <dbReference type="EMBL" id="ASJ73964.1"/>
    </source>
</evidence>
<dbReference type="PANTHER" id="PTHR30346:SF0">
    <property type="entry name" value="HCA OPERON TRANSCRIPTIONAL ACTIVATOR HCAR"/>
    <property type="match status" value="1"/>
</dbReference>
<dbReference type="Gene3D" id="1.10.10.10">
    <property type="entry name" value="Winged helix-like DNA-binding domain superfamily/Winged helix DNA-binding domain"/>
    <property type="match status" value="1"/>
</dbReference>
<name>A0A2Z2P2N3_9GAMM</name>
<reference evidence="6 7" key="1">
    <citation type="submission" date="2016-12" db="EMBL/GenBank/DDBJ databases">
        <authorList>
            <person name="Song W.-J."/>
            <person name="Kurnit D.M."/>
        </authorList>
    </citation>
    <scope>NUCLEOTIDE SEQUENCE [LARGE SCALE GENOMIC DNA]</scope>
    <source>
        <strain evidence="6 7">IMCC3135</strain>
    </source>
</reference>
<dbReference type="OrthoDB" id="8679465at2"/>
<evidence type="ECO:0000256" key="2">
    <source>
        <dbReference type="ARBA" id="ARBA00023015"/>
    </source>
</evidence>
<organism evidence="6 7">
    <name type="scientific">Granulosicoccus antarcticus IMCC3135</name>
    <dbReference type="NCBI Taxonomy" id="1192854"/>
    <lineage>
        <taxon>Bacteria</taxon>
        <taxon>Pseudomonadati</taxon>
        <taxon>Pseudomonadota</taxon>
        <taxon>Gammaproteobacteria</taxon>
        <taxon>Chromatiales</taxon>
        <taxon>Granulosicoccaceae</taxon>
        <taxon>Granulosicoccus</taxon>
    </lineage>
</organism>
<dbReference type="GO" id="GO:0003677">
    <property type="term" value="F:DNA binding"/>
    <property type="evidence" value="ECO:0007669"/>
    <property type="project" value="UniProtKB-KW"/>
</dbReference>
<dbReference type="Pfam" id="PF00126">
    <property type="entry name" value="HTH_1"/>
    <property type="match status" value="1"/>
</dbReference>
<proteinExistence type="inferred from homology"/>
<evidence type="ECO:0000256" key="4">
    <source>
        <dbReference type="ARBA" id="ARBA00023163"/>
    </source>
</evidence>
<keyword evidence="4" id="KW-0804">Transcription</keyword>
<dbReference type="SUPFAM" id="SSF53850">
    <property type="entry name" value="Periplasmic binding protein-like II"/>
    <property type="match status" value="1"/>
</dbReference>
<keyword evidence="2" id="KW-0805">Transcription regulation</keyword>
<evidence type="ECO:0000259" key="5">
    <source>
        <dbReference type="PROSITE" id="PS50931"/>
    </source>
</evidence>
<dbReference type="KEGG" id="gai:IMCC3135_19425"/>
<dbReference type="InterPro" id="IPR036390">
    <property type="entry name" value="WH_DNA-bd_sf"/>
</dbReference>
<dbReference type="Gene3D" id="3.40.190.10">
    <property type="entry name" value="Periplasmic binding protein-like II"/>
    <property type="match status" value="2"/>
</dbReference>
<gene>
    <name evidence="6" type="primary">cmpR_2</name>
    <name evidence="6" type="ORF">IMCC3135_19425</name>
</gene>
<evidence type="ECO:0000256" key="3">
    <source>
        <dbReference type="ARBA" id="ARBA00023125"/>
    </source>
</evidence>
<keyword evidence="3" id="KW-0238">DNA-binding</keyword>
<dbReference type="Proteomes" id="UP000250079">
    <property type="component" value="Chromosome"/>
</dbReference>
<dbReference type="InterPro" id="IPR000847">
    <property type="entry name" value="LysR_HTH_N"/>
</dbReference>
<dbReference type="GO" id="GO:0003700">
    <property type="term" value="F:DNA-binding transcription factor activity"/>
    <property type="evidence" value="ECO:0007669"/>
    <property type="project" value="InterPro"/>
</dbReference>
<dbReference type="RefSeq" id="WP_088921942.1">
    <property type="nucleotide sequence ID" value="NZ_CP018632.1"/>
</dbReference>
<dbReference type="InterPro" id="IPR036388">
    <property type="entry name" value="WH-like_DNA-bd_sf"/>
</dbReference>